<dbReference type="SUPFAM" id="SSF53901">
    <property type="entry name" value="Thiolase-like"/>
    <property type="match status" value="1"/>
</dbReference>
<dbReference type="Gene3D" id="3.30.70.3290">
    <property type="match status" value="1"/>
</dbReference>
<dbReference type="Proteomes" id="UP000218334">
    <property type="component" value="Unassembled WGS sequence"/>
</dbReference>
<dbReference type="PROSITE" id="PS00606">
    <property type="entry name" value="KS3_1"/>
    <property type="match status" value="1"/>
</dbReference>
<dbReference type="InterPro" id="IPR014031">
    <property type="entry name" value="Ketoacyl_synth_C"/>
</dbReference>
<keyword evidence="1" id="KW-0596">Phosphopantetheine</keyword>
<dbReference type="Gene3D" id="3.40.47.10">
    <property type="match status" value="1"/>
</dbReference>
<dbReference type="InterPro" id="IPR013120">
    <property type="entry name" value="FAR_NAD-bd"/>
</dbReference>
<dbReference type="PANTHER" id="PTHR43775">
    <property type="entry name" value="FATTY ACID SYNTHASE"/>
    <property type="match status" value="1"/>
</dbReference>
<dbReference type="Pfam" id="PF02801">
    <property type="entry name" value="Ketoacyl-synt_C"/>
    <property type="match status" value="1"/>
</dbReference>
<dbReference type="CDD" id="cd00833">
    <property type="entry name" value="PKS"/>
    <property type="match status" value="1"/>
</dbReference>
<evidence type="ECO:0000256" key="4">
    <source>
        <dbReference type="ARBA" id="ARBA00023026"/>
    </source>
</evidence>
<sequence>MYASRSEDLPCIVGVACRLPGGVLHYDTLWSVFSRGDWHATSRPPPESRNFASFRDANPAVKGGWIGEEGVESFDPLFFGIPLAEAATLRPNVRLGLELTYEALENAGIAPASLRGKNVAVAIGVGTEDGWDMKRWNEDGVRAFDHDWAASSDPSGISGRISHFYDFRGSSSILSAACASGAFALREGISALFNEEAEVAVVGSLTTHFTPAPFAWAASTGVASTTGRSGAFSSSADGYSPSEGAVFFVLKKLSKAQLEGDPVYGIVRAFASGHSGATRTLITPSPQAQAELSKRVLRLSNLNPADVSLLEAHGTGTPVGDALEAEGIRLVYGSRTGNPLILSSSKTVVGHCHGAAALVGILKVLTCFDHRQVPPHHVPPRPEFLSGPIIIPSESVPLQFDPLIAQVNAFGFTGSISSIIIEEPSRNTYGVEHPDELHRFLLPFSSKSSISLSVQIRTVLSWALKENCSLYNLAAILSICRDHHPHRRAFIVKDHADLAVLLDGDNFLMSRSSDAIPINDNITVDLLNLEHVRTTIFSETFLQDNLDALVEKGSVLDAARHLYQLGHTLSFSCLFSKRHIDASCLRSFPFYQFNRQRHWRSSSSAQHPIELLDNQPAEDPSDVDRRLMQEINQANFENLIRIFGAPFKLSEVPEPNRPNSLTHILLTGGNGMVGSRLLQRLLQDATFTVYCIVRGDPWIRLTTSFTKHNLDSTLLHQARSRGNLKVMHTTDLCGPRLGLTDDDYDLLLDTVGQVVHAAWNVNFNLPLVEFQPFLRCTRNLAEFCLTAKNKVRLSFLGSYASTFNYPDDYVPESALDTELSYSLAQGYAISKLLAEHSLLQIREAHPQGFDLSIIRIGQICGDTKTGSWSPHEMMPMLIASLPTLKALPICFPPVSWIPADTCTGALFDIISADISAEPRFLHVANPHLVSWLQIGAQISEISQIGEPSFLSLGEYIQLLKDQPSPVPVSPLLPYFTQALESGTMPERYASLRVVHTTRFSESLRMCPSIGPELLKLMVQGILRVKASASSHTIANSPIFLFGPWSPSSRDVSISPNVMIEQRVMGMAKRIQSKLGVTVMSPGSSLEQQLKALIAQLSQVDSLLKRNITPCAVLGYCFGEYCAAITAGILSEENVIDVLIRRATVTAEVKGAMLNVFGEVAIVRRYLASMQSPPCIGIHAGPKHVILTGGRDDIISARDGLLGRGIKSMMIDTTLPFHSSLMEVPISNFDPPTTYTPRDSESSICFISGITSEFLPGSKLGWKYWLRHLRDPVDFYGAMRYARHNLPGRTFVDIGPGQTLTKIIDHFQWLDIIVVGPGDVAPANMNPVEKFLSHTTATAMKPKSRPLISRRASSGQDFNGIALQLLKDLFGYESLPGLLEHSLHSLGLQSLDFIRFSDSFEAQTGVRVSLSAFVSDLSLKEIIDGTPEPA</sequence>
<evidence type="ECO:0000256" key="1">
    <source>
        <dbReference type="ARBA" id="ARBA00022450"/>
    </source>
</evidence>
<dbReference type="InterPro" id="IPR014030">
    <property type="entry name" value="Ketoacyl_synth_N"/>
</dbReference>
<evidence type="ECO:0000313" key="7">
    <source>
        <dbReference type="Proteomes" id="UP000218334"/>
    </source>
</evidence>
<evidence type="ECO:0000256" key="3">
    <source>
        <dbReference type="ARBA" id="ARBA00022679"/>
    </source>
</evidence>
<dbReference type="Gene3D" id="3.40.366.10">
    <property type="entry name" value="Malonyl-Coenzyme A Acyl Carrier Protein, domain 2"/>
    <property type="match status" value="1"/>
</dbReference>
<dbReference type="SUPFAM" id="SSF51735">
    <property type="entry name" value="NAD(P)-binding Rossmann-fold domains"/>
    <property type="match status" value="1"/>
</dbReference>
<dbReference type="InterPro" id="IPR001227">
    <property type="entry name" value="Ac_transferase_dom_sf"/>
</dbReference>
<dbReference type="Pfam" id="PF00109">
    <property type="entry name" value="ketoacyl-synt"/>
    <property type="match status" value="1"/>
</dbReference>
<dbReference type="InterPro" id="IPR016039">
    <property type="entry name" value="Thiolase-like"/>
</dbReference>
<evidence type="ECO:0000259" key="5">
    <source>
        <dbReference type="PROSITE" id="PS52004"/>
    </source>
</evidence>
<protein>
    <submittedName>
        <fullName evidence="6">Thiolase-like protein</fullName>
    </submittedName>
</protein>
<dbReference type="GO" id="GO:0004315">
    <property type="term" value="F:3-oxoacyl-[acyl-carrier-protein] synthase activity"/>
    <property type="evidence" value="ECO:0007669"/>
    <property type="project" value="InterPro"/>
</dbReference>
<evidence type="ECO:0000313" key="6">
    <source>
        <dbReference type="EMBL" id="PBK78584.1"/>
    </source>
</evidence>
<dbReference type="PROSITE" id="PS52004">
    <property type="entry name" value="KS3_2"/>
    <property type="match status" value="1"/>
</dbReference>
<dbReference type="Pfam" id="PF07993">
    <property type="entry name" value="NAD_binding_4"/>
    <property type="match status" value="1"/>
</dbReference>
<reference evidence="7" key="1">
    <citation type="journal article" date="2017" name="Nat. Ecol. Evol.">
        <title>Genome expansion and lineage-specific genetic innovations in the forest pathogenic fungi Armillaria.</title>
        <authorList>
            <person name="Sipos G."/>
            <person name="Prasanna A.N."/>
            <person name="Walter M.C."/>
            <person name="O'Connor E."/>
            <person name="Balint B."/>
            <person name="Krizsan K."/>
            <person name="Kiss B."/>
            <person name="Hess J."/>
            <person name="Varga T."/>
            <person name="Slot J."/>
            <person name="Riley R."/>
            <person name="Boka B."/>
            <person name="Rigling D."/>
            <person name="Barry K."/>
            <person name="Lee J."/>
            <person name="Mihaltcheva S."/>
            <person name="LaButti K."/>
            <person name="Lipzen A."/>
            <person name="Waldron R."/>
            <person name="Moloney N.M."/>
            <person name="Sperisen C."/>
            <person name="Kredics L."/>
            <person name="Vagvoelgyi C."/>
            <person name="Patrignani A."/>
            <person name="Fitzpatrick D."/>
            <person name="Nagy I."/>
            <person name="Doyle S."/>
            <person name="Anderson J.B."/>
            <person name="Grigoriev I.V."/>
            <person name="Gueldener U."/>
            <person name="Muensterkoetter M."/>
            <person name="Nagy L.G."/>
        </authorList>
    </citation>
    <scope>NUCLEOTIDE SEQUENCE [LARGE SCALE GENOMIC DNA]</scope>
    <source>
        <strain evidence="7">28-4</strain>
    </source>
</reference>
<dbReference type="SMART" id="SM00827">
    <property type="entry name" value="PKS_AT"/>
    <property type="match status" value="1"/>
</dbReference>
<dbReference type="InterPro" id="IPR014043">
    <property type="entry name" value="Acyl_transferase_dom"/>
</dbReference>
<proteinExistence type="predicted"/>
<dbReference type="GO" id="GO:0004312">
    <property type="term" value="F:fatty acid synthase activity"/>
    <property type="evidence" value="ECO:0007669"/>
    <property type="project" value="TreeGrafter"/>
</dbReference>
<keyword evidence="7" id="KW-1185">Reference proteome</keyword>
<dbReference type="PANTHER" id="PTHR43775:SF37">
    <property type="entry name" value="SI:DKEY-61P9.11"/>
    <property type="match status" value="1"/>
</dbReference>
<dbReference type="Pfam" id="PF00698">
    <property type="entry name" value="Acyl_transf_1"/>
    <property type="match status" value="1"/>
</dbReference>
<organism evidence="6 7">
    <name type="scientific">Armillaria solidipes</name>
    <dbReference type="NCBI Taxonomy" id="1076256"/>
    <lineage>
        <taxon>Eukaryota</taxon>
        <taxon>Fungi</taxon>
        <taxon>Dikarya</taxon>
        <taxon>Basidiomycota</taxon>
        <taxon>Agaricomycotina</taxon>
        <taxon>Agaricomycetes</taxon>
        <taxon>Agaricomycetidae</taxon>
        <taxon>Agaricales</taxon>
        <taxon>Marasmiineae</taxon>
        <taxon>Physalacriaceae</taxon>
        <taxon>Armillaria</taxon>
    </lineage>
</organism>
<dbReference type="SUPFAM" id="SSF52151">
    <property type="entry name" value="FabD/lysophospholipase-like"/>
    <property type="match status" value="1"/>
</dbReference>
<keyword evidence="2" id="KW-0597">Phosphoprotein</keyword>
<dbReference type="InterPro" id="IPR050091">
    <property type="entry name" value="PKS_NRPS_Biosynth_Enz"/>
</dbReference>
<dbReference type="STRING" id="1076256.A0A2H3CB84"/>
<gene>
    <name evidence="6" type="ORF">ARMSODRAFT_1030813</name>
</gene>
<dbReference type="EMBL" id="KZ293415">
    <property type="protein sequence ID" value="PBK78584.1"/>
    <property type="molecule type" value="Genomic_DNA"/>
</dbReference>
<dbReference type="SMART" id="SM00825">
    <property type="entry name" value="PKS_KS"/>
    <property type="match status" value="1"/>
</dbReference>
<feature type="domain" description="Ketosynthase family 3 (KS3)" evidence="5">
    <location>
        <begin position="7"/>
        <end position="423"/>
    </location>
</feature>
<keyword evidence="3" id="KW-0808">Transferase</keyword>
<name>A0A2H3CB84_9AGAR</name>
<dbReference type="GO" id="GO:0006633">
    <property type="term" value="P:fatty acid biosynthetic process"/>
    <property type="evidence" value="ECO:0007669"/>
    <property type="project" value="InterPro"/>
</dbReference>
<accession>A0A2H3CB84</accession>
<dbReference type="InterPro" id="IPR009081">
    <property type="entry name" value="PP-bd_ACP"/>
</dbReference>
<evidence type="ECO:0000256" key="2">
    <source>
        <dbReference type="ARBA" id="ARBA00022553"/>
    </source>
</evidence>
<dbReference type="InterPro" id="IPR020841">
    <property type="entry name" value="PKS_Beta-ketoAc_synthase_dom"/>
</dbReference>
<dbReference type="Gene3D" id="3.40.50.720">
    <property type="entry name" value="NAD(P)-binding Rossmann-like Domain"/>
    <property type="match status" value="1"/>
</dbReference>
<dbReference type="InterPro" id="IPR016035">
    <property type="entry name" value="Acyl_Trfase/lysoPLipase"/>
</dbReference>
<dbReference type="InterPro" id="IPR036291">
    <property type="entry name" value="NAD(P)-bd_dom_sf"/>
</dbReference>
<keyword evidence="4" id="KW-0843">Virulence</keyword>
<dbReference type="Pfam" id="PF00550">
    <property type="entry name" value="PP-binding"/>
    <property type="match status" value="1"/>
</dbReference>
<dbReference type="InterPro" id="IPR018201">
    <property type="entry name" value="Ketoacyl_synth_AS"/>
</dbReference>